<accession>A0ABY0HKP5</accession>
<feature type="region of interest" description="Disordered" evidence="1">
    <location>
        <begin position="35"/>
        <end position="97"/>
    </location>
</feature>
<name>A0ABY0HKP5_9PEZI</name>
<evidence type="ECO:0000256" key="1">
    <source>
        <dbReference type="SAM" id="MobiDB-lite"/>
    </source>
</evidence>
<proteinExistence type="predicted"/>
<protein>
    <submittedName>
        <fullName evidence="2">Uncharacterized protein</fullName>
    </submittedName>
</protein>
<comment type="caution">
    <text evidence="2">The sequence shown here is derived from an EMBL/GenBank/DDBJ whole genome shotgun (WGS) entry which is preliminary data.</text>
</comment>
<dbReference type="EMBL" id="QJNS01000023">
    <property type="protein sequence ID" value="RYO92934.1"/>
    <property type="molecule type" value="Genomic_DNA"/>
</dbReference>
<evidence type="ECO:0000313" key="3">
    <source>
        <dbReference type="Proteomes" id="UP000294003"/>
    </source>
</evidence>
<feature type="compositionally biased region" description="Low complexity" evidence="1">
    <location>
        <begin position="60"/>
        <end position="97"/>
    </location>
</feature>
<sequence length="169" mass="18272">MSSAYYSDNNGWAYYVDNDGQFQYLLDNAGNSVPYADIVPSASAPKSDSGKSEKSDGSKNSKGSKHSNSSKNSKGSKFSSSSKNSKGSKSDSGLSSNTPAWVGWQCNWCRTVNYTDHQMIPFMDPLTDNNGNILRDENGNIIFDEYPNIPCSGCDGACDPYSTPLSDPQ</sequence>
<feature type="compositionally biased region" description="Basic and acidic residues" evidence="1">
    <location>
        <begin position="48"/>
        <end position="59"/>
    </location>
</feature>
<keyword evidence="3" id="KW-1185">Reference proteome</keyword>
<evidence type="ECO:0000313" key="2">
    <source>
        <dbReference type="EMBL" id="RYO92934.1"/>
    </source>
</evidence>
<dbReference type="Proteomes" id="UP000294003">
    <property type="component" value="Unassembled WGS sequence"/>
</dbReference>
<gene>
    <name evidence="2" type="ORF">DL762_001425</name>
</gene>
<organism evidence="2 3">
    <name type="scientific">Monosporascus cannonballus</name>
    <dbReference type="NCBI Taxonomy" id="155416"/>
    <lineage>
        <taxon>Eukaryota</taxon>
        <taxon>Fungi</taxon>
        <taxon>Dikarya</taxon>
        <taxon>Ascomycota</taxon>
        <taxon>Pezizomycotina</taxon>
        <taxon>Sordariomycetes</taxon>
        <taxon>Xylariomycetidae</taxon>
        <taxon>Xylariales</taxon>
        <taxon>Xylariales incertae sedis</taxon>
        <taxon>Monosporascus</taxon>
    </lineage>
</organism>
<reference evidence="2 3" key="1">
    <citation type="submission" date="2018-06" db="EMBL/GenBank/DDBJ databases">
        <title>Complete Genomes of Monosporascus.</title>
        <authorList>
            <person name="Robinson A.J."/>
            <person name="Natvig D.O."/>
        </authorList>
    </citation>
    <scope>NUCLEOTIDE SEQUENCE [LARGE SCALE GENOMIC DNA]</scope>
    <source>
        <strain evidence="2 3">CBS 609.92</strain>
    </source>
</reference>